<comment type="similarity">
    <text evidence="8">Belongs to the peptidase M24A family.</text>
</comment>
<name>A0A9Y1FM88_9ARCH</name>
<comment type="catalytic activity">
    <reaction evidence="1 8">
        <text>Release of N-terminal amino acids, preferentially methionine, from peptides and arylamides.</text>
        <dbReference type="EC" id="3.4.11.18"/>
    </reaction>
</comment>
<keyword evidence="6 8" id="KW-0479">Metal-binding</keyword>
<dbReference type="PANTHER" id="PTHR45777:SF2">
    <property type="entry name" value="METHIONINE AMINOPEPTIDASE 2"/>
    <property type="match status" value="1"/>
</dbReference>
<dbReference type="GO" id="GO:0005737">
    <property type="term" value="C:cytoplasm"/>
    <property type="evidence" value="ECO:0007669"/>
    <property type="project" value="TreeGrafter"/>
</dbReference>
<evidence type="ECO:0000256" key="6">
    <source>
        <dbReference type="ARBA" id="ARBA00022723"/>
    </source>
</evidence>
<dbReference type="InterPro" id="IPR036388">
    <property type="entry name" value="WH-like_DNA-bd_sf"/>
</dbReference>
<dbReference type="Gene3D" id="1.10.10.10">
    <property type="entry name" value="Winged helix-like DNA-binding domain superfamily/Winged helix DNA-binding domain"/>
    <property type="match status" value="1"/>
</dbReference>
<dbReference type="InterPro" id="IPR000994">
    <property type="entry name" value="Pept_M24"/>
</dbReference>
<dbReference type="SUPFAM" id="SSF46785">
    <property type="entry name" value="Winged helix' DNA-binding domain"/>
    <property type="match status" value="1"/>
</dbReference>
<dbReference type="Proteomes" id="UP001201020">
    <property type="component" value="Chromosome"/>
</dbReference>
<dbReference type="InterPro" id="IPR001714">
    <property type="entry name" value="Pept_M24_MAP"/>
</dbReference>
<dbReference type="AlphaFoldDB" id="A0A9Y1FM88"/>
<dbReference type="InterPro" id="IPR002468">
    <property type="entry name" value="Pept_M24A_MAP2"/>
</dbReference>
<accession>A0A9Y1FM88</accession>
<proteinExistence type="inferred from homology"/>
<evidence type="ECO:0000259" key="9">
    <source>
        <dbReference type="Pfam" id="PF00557"/>
    </source>
</evidence>
<evidence type="ECO:0000256" key="2">
    <source>
        <dbReference type="ARBA" id="ARBA00001936"/>
    </source>
</evidence>
<dbReference type="GO" id="GO:0006508">
    <property type="term" value="P:proteolysis"/>
    <property type="evidence" value="ECO:0007669"/>
    <property type="project" value="UniProtKB-KW"/>
</dbReference>
<organism evidence="10">
    <name type="scientific">Candidatus Heimdallarchaeum aukensis</name>
    <dbReference type="NCBI Taxonomy" id="2876573"/>
    <lineage>
        <taxon>Archaea</taxon>
        <taxon>Promethearchaeati</taxon>
        <taxon>Candidatus Heimdallarchaeota</taxon>
        <taxon>Candidatus Heimdallarchaeia (ex Rinke et al. 2021) (nom. nud.)</taxon>
        <taxon>Candidatus Heimdallarchaeales</taxon>
        <taxon>Candidatus Heimdallarchaeaceae</taxon>
        <taxon>Candidatus Heimdallarchaeum</taxon>
    </lineage>
</organism>
<dbReference type="Gene3D" id="3.90.230.10">
    <property type="entry name" value="Creatinase/methionine aminopeptidase superfamily"/>
    <property type="match status" value="1"/>
</dbReference>
<dbReference type="PANTHER" id="PTHR45777">
    <property type="entry name" value="METHIONINE AMINOPEPTIDASE 2"/>
    <property type="match status" value="1"/>
</dbReference>
<gene>
    <name evidence="10" type="primary">map</name>
    <name evidence="10" type="ORF">K9W45_04900</name>
</gene>
<comment type="cofactor">
    <cofactor evidence="2">
        <name>Mn(2+)</name>
        <dbReference type="ChEBI" id="CHEBI:29035"/>
    </cofactor>
</comment>
<keyword evidence="4 8" id="KW-0031">Aminopeptidase</keyword>
<dbReference type="GO" id="GO:0070006">
    <property type="term" value="F:metalloaminopeptidase activity"/>
    <property type="evidence" value="ECO:0007669"/>
    <property type="project" value="InterPro"/>
</dbReference>
<reference evidence="10" key="1">
    <citation type="journal article" date="2022" name="Nat. Microbiol.">
        <title>Unique mobile elements and scalable gene flow at the prokaryote-eukaryote boundary revealed by circularized Asgard archaea genomes.</title>
        <authorList>
            <person name="Wu F."/>
            <person name="Speth D.R."/>
            <person name="Philosof A."/>
            <person name="Cremiere A."/>
            <person name="Narayanan A."/>
            <person name="Barco R.A."/>
            <person name="Connon S.A."/>
            <person name="Amend J.P."/>
            <person name="Antoshechkin I.A."/>
            <person name="Orphan V.J."/>
        </authorList>
    </citation>
    <scope>NUCLEOTIDE SEQUENCE</scope>
    <source>
        <strain evidence="10">PM71</strain>
    </source>
</reference>
<evidence type="ECO:0000256" key="1">
    <source>
        <dbReference type="ARBA" id="ARBA00000294"/>
    </source>
</evidence>
<dbReference type="EMBL" id="CP084166">
    <property type="protein sequence ID" value="UJG41801.1"/>
    <property type="molecule type" value="Genomic_DNA"/>
</dbReference>
<evidence type="ECO:0000256" key="4">
    <source>
        <dbReference type="ARBA" id="ARBA00022438"/>
    </source>
</evidence>
<evidence type="ECO:0000313" key="10">
    <source>
        <dbReference type="EMBL" id="UJG41801.1"/>
    </source>
</evidence>
<dbReference type="GO" id="GO:0046872">
    <property type="term" value="F:metal ion binding"/>
    <property type="evidence" value="ECO:0007669"/>
    <property type="project" value="UniProtKB-KW"/>
</dbReference>
<sequence length="311" mass="35100">MIKMQVEKKYKLSGQIHVKAMELALSLCEPGRSLLEIAEKTENFIRKQGAIPAFPVNISINEIAAHYSPIIDDISEIPDNSIVKIDLGVAFDGFITDAARMKIFDPKFEKLKTSAEHALFAALKKINDKVNVYEVGAVVEKIIKKEGFKPITNLSGHSLGHYSLHDGLSVPNYGKNKKLWKPKDVFHKNNAYAIEPFSTTGKGIVIDDDLDTIFIHYSQLRNTPSSQAREVFVYIKNNFYGLPFSPRWLVSKFSKRQIEKALEELTEQHVLHGYSVLKEITNKPVAQAEDTIFIKENGKKVILTRKKASDN</sequence>
<comment type="cofactor">
    <cofactor evidence="8">
        <name>Co(2+)</name>
        <dbReference type="ChEBI" id="CHEBI:48828"/>
    </cofactor>
    <cofactor evidence="8">
        <name>Zn(2+)</name>
        <dbReference type="ChEBI" id="CHEBI:29105"/>
    </cofactor>
    <cofactor evidence="8">
        <name>Mn(2+)</name>
        <dbReference type="ChEBI" id="CHEBI:29035"/>
    </cofactor>
    <cofactor evidence="8">
        <name>Fe(2+)</name>
        <dbReference type="ChEBI" id="CHEBI:29033"/>
    </cofactor>
    <text evidence="8">Binds 2 divalent metal cations per subunit. Has a high-affinity and a low affinity metal-binding site. The true nature of the physiological cofactor is under debate. The enzyme is active with cobalt, zinc, manganese or divalent iron ions.</text>
</comment>
<evidence type="ECO:0000256" key="5">
    <source>
        <dbReference type="ARBA" id="ARBA00022670"/>
    </source>
</evidence>
<dbReference type="GO" id="GO:0004239">
    <property type="term" value="F:initiator methionyl aminopeptidase activity"/>
    <property type="evidence" value="ECO:0007669"/>
    <property type="project" value="UniProtKB-EC"/>
</dbReference>
<dbReference type="InterPro" id="IPR036390">
    <property type="entry name" value="WH_DNA-bd_sf"/>
</dbReference>
<dbReference type="InterPro" id="IPR050247">
    <property type="entry name" value="Met_Aminopeptidase_Type2"/>
</dbReference>
<feature type="domain" description="Peptidase M24" evidence="9">
    <location>
        <begin position="9"/>
        <end position="209"/>
    </location>
</feature>
<comment type="cofactor">
    <cofactor evidence="3">
        <name>Fe(2+)</name>
        <dbReference type="ChEBI" id="CHEBI:29033"/>
    </cofactor>
</comment>
<dbReference type="Pfam" id="PF00557">
    <property type="entry name" value="Peptidase_M24"/>
    <property type="match status" value="1"/>
</dbReference>
<protein>
    <recommendedName>
        <fullName evidence="8">Methionine aminopeptidase</fullName>
        <ecNumber evidence="8">3.4.11.18</ecNumber>
    </recommendedName>
</protein>
<keyword evidence="7 10" id="KW-0378">Hydrolase</keyword>
<evidence type="ECO:0000256" key="7">
    <source>
        <dbReference type="ARBA" id="ARBA00022801"/>
    </source>
</evidence>
<dbReference type="PRINTS" id="PR00599">
    <property type="entry name" value="MAPEPTIDASE"/>
</dbReference>
<dbReference type="InterPro" id="IPR036005">
    <property type="entry name" value="Creatinase/aminopeptidase-like"/>
</dbReference>
<comment type="function">
    <text evidence="8">Removes the N-terminal methionine from nascent proteins. The N-terminal methionine is often cleaved when the second residue in the primary sequence is small and uncharged (Met-Ala-, Cys, Gly, Pro, Ser, Thr, or Val).</text>
</comment>
<evidence type="ECO:0000256" key="8">
    <source>
        <dbReference type="RuleBase" id="RU003653"/>
    </source>
</evidence>
<evidence type="ECO:0000256" key="3">
    <source>
        <dbReference type="ARBA" id="ARBA00001954"/>
    </source>
</evidence>
<dbReference type="SUPFAM" id="SSF55920">
    <property type="entry name" value="Creatinase/aminopeptidase"/>
    <property type="match status" value="1"/>
</dbReference>
<keyword evidence="5 8" id="KW-0645">Protease</keyword>
<dbReference type="EC" id="3.4.11.18" evidence="8"/>
<dbReference type="NCBIfam" id="TIGR00501">
    <property type="entry name" value="met_pdase_II"/>
    <property type="match status" value="1"/>
</dbReference>